<comment type="similarity">
    <text evidence="1">Belongs to the NmrA-type oxidoreductase family.</text>
</comment>
<accession>N1PVV1</accession>
<evidence type="ECO:0000256" key="1">
    <source>
        <dbReference type="ARBA" id="ARBA00006328"/>
    </source>
</evidence>
<keyword evidence="5" id="KW-1185">Reference proteome</keyword>
<dbReference type="STRING" id="675120.N1PVV1"/>
<dbReference type="InterPro" id="IPR051164">
    <property type="entry name" value="NmrA-like_oxidored"/>
</dbReference>
<evidence type="ECO:0000256" key="2">
    <source>
        <dbReference type="ARBA" id="ARBA00022857"/>
    </source>
</evidence>
<protein>
    <recommendedName>
        <fullName evidence="3">NmrA-like domain-containing protein</fullName>
    </recommendedName>
</protein>
<evidence type="ECO:0000313" key="4">
    <source>
        <dbReference type="EMBL" id="EME47063.1"/>
    </source>
</evidence>
<dbReference type="Pfam" id="PF05368">
    <property type="entry name" value="NmrA"/>
    <property type="match status" value="1"/>
</dbReference>
<reference evidence="5" key="1">
    <citation type="journal article" date="2012" name="PLoS Genet.">
        <title>The genomes of the fungal plant pathogens Cladosporium fulvum and Dothistroma septosporum reveal adaptation to different hosts and lifestyles but also signatures of common ancestry.</title>
        <authorList>
            <person name="de Wit P.J.G.M."/>
            <person name="van der Burgt A."/>
            <person name="Oekmen B."/>
            <person name="Stergiopoulos I."/>
            <person name="Abd-Elsalam K.A."/>
            <person name="Aerts A.L."/>
            <person name="Bahkali A.H."/>
            <person name="Beenen H.G."/>
            <person name="Chettri P."/>
            <person name="Cox M.P."/>
            <person name="Datema E."/>
            <person name="de Vries R.P."/>
            <person name="Dhillon B."/>
            <person name="Ganley A.R."/>
            <person name="Griffiths S.A."/>
            <person name="Guo Y."/>
            <person name="Hamelin R.C."/>
            <person name="Henrissat B."/>
            <person name="Kabir M.S."/>
            <person name="Jashni M.K."/>
            <person name="Kema G."/>
            <person name="Klaubauf S."/>
            <person name="Lapidus A."/>
            <person name="Levasseur A."/>
            <person name="Lindquist E."/>
            <person name="Mehrabi R."/>
            <person name="Ohm R.A."/>
            <person name="Owen T.J."/>
            <person name="Salamov A."/>
            <person name="Schwelm A."/>
            <person name="Schijlen E."/>
            <person name="Sun H."/>
            <person name="van den Burg H.A."/>
            <person name="van Ham R.C.H.J."/>
            <person name="Zhang S."/>
            <person name="Goodwin S.B."/>
            <person name="Grigoriev I.V."/>
            <person name="Collemare J."/>
            <person name="Bradshaw R.E."/>
        </authorList>
    </citation>
    <scope>NUCLEOTIDE SEQUENCE [LARGE SCALE GENOMIC DNA]</scope>
    <source>
        <strain evidence="5">NZE10 / CBS 128990</strain>
    </source>
</reference>
<dbReference type="AlphaFoldDB" id="N1PVV1"/>
<organism evidence="4 5">
    <name type="scientific">Dothistroma septosporum (strain NZE10 / CBS 128990)</name>
    <name type="common">Red band needle blight fungus</name>
    <name type="synonym">Mycosphaerella pini</name>
    <dbReference type="NCBI Taxonomy" id="675120"/>
    <lineage>
        <taxon>Eukaryota</taxon>
        <taxon>Fungi</taxon>
        <taxon>Dikarya</taxon>
        <taxon>Ascomycota</taxon>
        <taxon>Pezizomycotina</taxon>
        <taxon>Dothideomycetes</taxon>
        <taxon>Dothideomycetidae</taxon>
        <taxon>Mycosphaerellales</taxon>
        <taxon>Mycosphaerellaceae</taxon>
        <taxon>Dothistroma</taxon>
    </lineage>
</organism>
<name>N1PVV1_DOTSN</name>
<dbReference type="Gene3D" id="3.90.25.10">
    <property type="entry name" value="UDP-galactose 4-epimerase, domain 1"/>
    <property type="match status" value="1"/>
</dbReference>
<dbReference type="Gene3D" id="3.40.50.720">
    <property type="entry name" value="NAD(P)-binding Rossmann-like Domain"/>
    <property type="match status" value="1"/>
</dbReference>
<feature type="domain" description="NmrA-like" evidence="3">
    <location>
        <begin position="4"/>
        <end position="307"/>
    </location>
</feature>
<dbReference type="HOGENOM" id="CLU_007383_8_6_1"/>
<dbReference type="eggNOG" id="ENOG502QRK5">
    <property type="taxonomic scope" value="Eukaryota"/>
</dbReference>
<dbReference type="SUPFAM" id="SSF51735">
    <property type="entry name" value="NAD(P)-binding Rossmann-fold domains"/>
    <property type="match status" value="1"/>
</dbReference>
<dbReference type="InterPro" id="IPR036291">
    <property type="entry name" value="NAD(P)-bd_dom_sf"/>
</dbReference>
<dbReference type="InterPro" id="IPR008030">
    <property type="entry name" value="NmrA-like"/>
</dbReference>
<dbReference type="EMBL" id="KB446536">
    <property type="protein sequence ID" value="EME47063.1"/>
    <property type="molecule type" value="Genomic_DNA"/>
</dbReference>
<dbReference type="Proteomes" id="UP000016933">
    <property type="component" value="Unassembled WGS sequence"/>
</dbReference>
<evidence type="ECO:0000259" key="3">
    <source>
        <dbReference type="Pfam" id="PF05368"/>
    </source>
</evidence>
<reference evidence="4 5" key="2">
    <citation type="journal article" date="2012" name="PLoS Pathog.">
        <title>Diverse lifestyles and strategies of plant pathogenesis encoded in the genomes of eighteen Dothideomycetes fungi.</title>
        <authorList>
            <person name="Ohm R.A."/>
            <person name="Feau N."/>
            <person name="Henrissat B."/>
            <person name="Schoch C.L."/>
            <person name="Horwitz B.A."/>
            <person name="Barry K.W."/>
            <person name="Condon B.J."/>
            <person name="Copeland A.C."/>
            <person name="Dhillon B."/>
            <person name="Glaser F."/>
            <person name="Hesse C.N."/>
            <person name="Kosti I."/>
            <person name="LaButti K."/>
            <person name="Lindquist E.A."/>
            <person name="Lucas S."/>
            <person name="Salamov A.A."/>
            <person name="Bradshaw R.E."/>
            <person name="Ciuffetti L."/>
            <person name="Hamelin R.C."/>
            <person name="Kema G.H.J."/>
            <person name="Lawrence C."/>
            <person name="Scott J.A."/>
            <person name="Spatafora J.W."/>
            <person name="Turgeon B.G."/>
            <person name="de Wit P.J.G.M."/>
            <person name="Zhong S."/>
            <person name="Goodwin S.B."/>
            <person name="Grigoriev I.V."/>
        </authorList>
    </citation>
    <scope>NUCLEOTIDE SEQUENCE [LARGE SCALE GENOMIC DNA]</scope>
    <source>
        <strain evidence="5">NZE10 / CBS 128990</strain>
    </source>
</reference>
<proteinExistence type="inferred from homology"/>
<evidence type="ECO:0000313" key="5">
    <source>
        <dbReference type="Proteomes" id="UP000016933"/>
    </source>
</evidence>
<dbReference type="PANTHER" id="PTHR42748:SF26">
    <property type="entry name" value="NMRA-LIKE DOMAIN-CONTAINING PROTEIN"/>
    <property type="match status" value="1"/>
</dbReference>
<dbReference type="OMA" id="TEIGEMF"/>
<sequence length="345" mass="38864">MDQRKLLVIIGITGNQGGSVARTFLNDPALQSKYRLRGLSRTPSSPASEELKDQGVEMVQAELHHPQSLAHAFEGATAIFSVTDFWAPFFNPANHAKAQEAGMSIGRLAYEFEYEQGRNIVDAAAKIPTLERFVVSMLVSPKKWSRGHSDKVWHYESKADMITYMKDKYPELVSKYSGLNLGIFYQSWKWFVPIIAPQKDANGVYVLRRPGNGENAVPMLNPRTDTGAYVRALLQMEPGVHLCVGTYLGSWKEWLAIWGKINNKPTRYEVVSVEYYEETLSKAGLPPTFGTELGEMFLWMNDYGHDGGDPEAKSRKDLGIDIPDLNYVEDYIRDEDWSSLEGVIV</sequence>
<dbReference type="PANTHER" id="PTHR42748">
    <property type="entry name" value="NITROGEN METABOLITE REPRESSION PROTEIN NMRA FAMILY MEMBER"/>
    <property type="match status" value="1"/>
</dbReference>
<dbReference type="GO" id="GO:0005634">
    <property type="term" value="C:nucleus"/>
    <property type="evidence" value="ECO:0007669"/>
    <property type="project" value="TreeGrafter"/>
</dbReference>
<keyword evidence="2" id="KW-0521">NADP</keyword>
<gene>
    <name evidence="4" type="ORF">DOTSEDRAFT_69137</name>
</gene>
<dbReference type="OrthoDB" id="3358371at2759"/>